<evidence type="ECO:0000313" key="4">
    <source>
        <dbReference type="Proteomes" id="UP000029665"/>
    </source>
</evidence>
<feature type="compositionally biased region" description="Low complexity" evidence="1">
    <location>
        <begin position="181"/>
        <end position="194"/>
    </location>
</feature>
<organism evidence="3 4">
    <name type="scientific">Pycnoporus cinnabarinus</name>
    <name type="common">Cinnabar-red polypore</name>
    <name type="synonym">Trametes cinnabarina</name>
    <dbReference type="NCBI Taxonomy" id="5643"/>
    <lineage>
        <taxon>Eukaryota</taxon>
        <taxon>Fungi</taxon>
        <taxon>Dikarya</taxon>
        <taxon>Basidiomycota</taxon>
        <taxon>Agaricomycotina</taxon>
        <taxon>Agaricomycetes</taxon>
        <taxon>Polyporales</taxon>
        <taxon>Polyporaceae</taxon>
        <taxon>Trametes</taxon>
    </lineage>
</organism>
<evidence type="ECO:0000259" key="2">
    <source>
        <dbReference type="Pfam" id="PF20149"/>
    </source>
</evidence>
<dbReference type="Pfam" id="PF20149">
    <property type="entry name" value="DUF6532"/>
    <property type="match status" value="1"/>
</dbReference>
<dbReference type="InterPro" id="IPR045341">
    <property type="entry name" value="DUF6532"/>
</dbReference>
<dbReference type="InterPro" id="IPR029063">
    <property type="entry name" value="SAM-dependent_MTases_sf"/>
</dbReference>
<feature type="compositionally biased region" description="Low complexity" evidence="1">
    <location>
        <begin position="63"/>
        <end position="76"/>
    </location>
</feature>
<dbReference type="Gene3D" id="3.40.50.150">
    <property type="entry name" value="Vaccinia Virus protein VP39"/>
    <property type="match status" value="1"/>
</dbReference>
<dbReference type="AlphaFoldDB" id="A0A060S8K1"/>
<evidence type="ECO:0000256" key="1">
    <source>
        <dbReference type="SAM" id="MobiDB-lite"/>
    </source>
</evidence>
<feature type="domain" description="DUF6532" evidence="2">
    <location>
        <begin position="413"/>
        <end position="570"/>
    </location>
</feature>
<evidence type="ECO:0000313" key="3">
    <source>
        <dbReference type="EMBL" id="CDO70685.1"/>
    </source>
</evidence>
<dbReference type="SUPFAM" id="SSF53335">
    <property type="entry name" value="S-adenosyl-L-methionine-dependent methyltransferases"/>
    <property type="match status" value="1"/>
</dbReference>
<feature type="region of interest" description="Disordered" evidence="1">
    <location>
        <begin position="63"/>
        <end position="119"/>
    </location>
</feature>
<protein>
    <recommendedName>
        <fullName evidence="2">DUF6532 domain-containing protein</fullName>
    </recommendedName>
</protein>
<reference evidence="3" key="1">
    <citation type="submission" date="2014-01" db="EMBL/GenBank/DDBJ databases">
        <title>The genome of the white-rot fungus Pycnoporus cinnabarinus: a basidiomycete model with a versatile arsenal for lignocellulosic biomass breakdown.</title>
        <authorList>
            <person name="Levasseur A."/>
            <person name="Lomascolo A."/>
            <person name="Ruiz-Duenas F.J."/>
            <person name="Uzan E."/>
            <person name="Piumi F."/>
            <person name="Kues U."/>
            <person name="Ram A.F.J."/>
            <person name="Murat C."/>
            <person name="Haon M."/>
            <person name="Benoit I."/>
            <person name="Arfi Y."/>
            <person name="Chevret D."/>
            <person name="Drula E."/>
            <person name="Kwon M.J."/>
            <person name="Gouret P."/>
            <person name="Lesage-Meessen L."/>
            <person name="Lombard V."/>
            <person name="Mariette J."/>
            <person name="Noirot C."/>
            <person name="Park J."/>
            <person name="Patyshakuliyeva A."/>
            <person name="Wieneger R.A.B."/>
            <person name="Wosten H.A.B."/>
            <person name="Martin F."/>
            <person name="Coutinho P.M."/>
            <person name="de Vries R."/>
            <person name="Martinez A.T."/>
            <person name="Klopp C."/>
            <person name="Pontarotti P."/>
            <person name="Henrissat B."/>
            <person name="Record E."/>
        </authorList>
    </citation>
    <scope>NUCLEOTIDE SEQUENCE [LARGE SCALE GENOMIC DNA]</scope>
    <source>
        <strain evidence="3">BRFM137</strain>
    </source>
</reference>
<dbReference type="OrthoDB" id="2803562at2759"/>
<dbReference type="EMBL" id="CCBP010000091">
    <property type="protein sequence ID" value="CDO70685.1"/>
    <property type="molecule type" value="Genomic_DNA"/>
</dbReference>
<dbReference type="HOGENOM" id="CLU_362526_0_0_1"/>
<gene>
    <name evidence="3" type="ORF">BN946_scf184779.g9</name>
</gene>
<dbReference type="Proteomes" id="UP000029665">
    <property type="component" value="Unassembled WGS sequence"/>
</dbReference>
<feature type="region of interest" description="Disordered" evidence="1">
    <location>
        <begin position="138"/>
        <end position="223"/>
    </location>
</feature>
<dbReference type="STRING" id="5643.A0A060S8K1"/>
<feature type="compositionally biased region" description="Basic and acidic residues" evidence="1">
    <location>
        <begin position="204"/>
        <end position="217"/>
    </location>
</feature>
<comment type="caution">
    <text evidence="3">The sequence shown here is derived from an EMBL/GenBank/DDBJ whole genome shotgun (WGS) entry which is preliminary data.</text>
</comment>
<name>A0A060S8K1_PYCCI</name>
<proteinExistence type="predicted"/>
<keyword evidence="4" id="KW-1185">Reference proteome</keyword>
<accession>A0A060S8K1</accession>
<feature type="region of interest" description="Disordered" evidence="1">
    <location>
        <begin position="247"/>
        <end position="270"/>
    </location>
</feature>
<feature type="compositionally biased region" description="Polar residues" evidence="1">
    <location>
        <begin position="81"/>
        <end position="98"/>
    </location>
</feature>
<sequence>MENPPCLYLESNHYSVLSYNSSCALDSYNLGIILTLSNKVAHCSQQGAGLYVAVTAVDGAQKKSSGGAAKSAKSSGLKQVPKTQIVQQGAATGPASTQSKDKRKRAHSESQLNNVPPAASADVSMLDAHHLVRLPHATDIAPATGTGSAPKKAKKDPPQSKRQPVVPQKKQITAPNEHAEQALAAAGQPALVHATSARRKHAPPHIDVDKSSSEGEHSPAVNMTKRSHLLISTSDPPISVLEVNEDQYNEDGEEKTGNLGNDDEGSEYGEPRENGIIGDLADEAVLLIKLAQQPPSKSDQCLLRLGSLKYWWAVPPPTMTSWPVMAYWTNTTSGTKSRLHLNRSRNPLRRAFIALGNGMVSSDVDEPATMTTPFGGQGITAIVHDALVAAADRLGFDGEFDIVDRLQNGSKRCYIMPLTSYTAHQIRLYHASIKQAAAHVYPSAIKLLTLTPAKVKELREGSNFLYPTNAQGSYVYAQPFSGPGIVDVVQAAFYFETAPNNVGTLNITKLSSSLPSARHELEITDVTLAVAATAIHAVLNNHISPPVEGKTLEFAGTVLENAFRAYMKILVALRLNNLAAYHQLMHKIAMTVTVFQMGTGHYPVASVSRLAKTKLVTLLDLNPNTLAMAEQRLSAAGYRSMLECLEHSIFDPLPELMNGRYDSVALFYVFHCLPGEFPTKADRVFEIITPALAQDDVVYGMTILGKDVEHNWLSRMLVRTYNKKGIFGNISDTEANLRQSLEQHFDEYDLRVEGILALFTAQKPKILAGKA</sequence>